<evidence type="ECO:0000313" key="2">
    <source>
        <dbReference type="EMBL" id="KAK7489392.1"/>
    </source>
</evidence>
<protein>
    <submittedName>
        <fullName evidence="2">Uncharacterized protein</fullName>
    </submittedName>
</protein>
<sequence>EFCKAINPFKWYFTNSKLHQASQPPVELKCSYSHQSPRNHRCKTINHSKRADFKQPLPTTNQPNAGEKKEKITSAVESEKPCNDSPRIQHPASRSSDRKPTHDTMERSLRTSTTPYGPARRIDPPAFLLLSLEESQSPCTGSCGLTWSQN</sequence>
<feature type="compositionally biased region" description="Basic residues" evidence="1">
    <location>
        <begin position="37"/>
        <end position="48"/>
    </location>
</feature>
<evidence type="ECO:0000256" key="1">
    <source>
        <dbReference type="SAM" id="MobiDB-lite"/>
    </source>
</evidence>
<dbReference type="AlphaFoldDB" id="A0ABD0KQ85"/>
<dbReference type="EMBL" id="JACVVK020000138">
    <property type="protein sequence ID" value="KAK7489392.1"/>
    <property type="molecule type" value="Genomic_DNA"/>
</dbReference>
<feature type="compositionally biased region" description="Basic and acidic residues" evidence="1">
    <location>
        <begin position="95"/>
        <end position="109"/>
    </location>
</feature>
<reference evidence="2 3" key="1">
    <citation type="journal article" date="2023" name="Sci. Data">
        <title>Genome assembly of the Korean intertidal mud-creeper Batillaria attramentaria.</title>
        <authorList>
            <person name="Patra A.K."/>
            <person name="Ho P.T."/>
            <person name="Jun S."/>
            <person name="Lee S.J."/>
            <person name="Kim Y."/>
            <person name="Won Y.J."/>
        </authorList>
    </citation>
    <scope>NUCLEOTIDE SEQUENCE [LARGE SCALE GENOMIC DNA]</scope>
    <source>
        <strain evidence="2">Wonlab-2016</strain>
    </source>
</reference>
<evidence type="ECO:0000313" key="3">
    <source>
        <dbReference type="Proteomes" id="UP001519460"/>
    </source>
</evidence>
<proteinExistence type="predicted"/>
<dbReference type="Proteomes" id="UP001519460">
    <property type="component" value="Unassembled WGS sequence"/>
</dbReference>
<gene>
    <name evidence="2" type="ORF">BaRGS_00019336</name>
</gene>
<accession>A0ABD0KQ85</accession>
<comment type="caution">
    <text evidence="2">The sequence shown here is derived from an EMBL/GenBank/DDBJ whole genome shotgun (WGS) entry which is preliminary data.</text>
</comment>
<feature type="compositionally biased region" description="Basic and acidic residues" evidence="1">
    <location>
        <begin position="66"/>
        <end position="82"/>
    </location>
</feature>
<name>A0ABD0KQ85_9CAEN</name>
<organism evidence="2 3">
    <name type="scientific">Batillaria attramentaria</name>
    <dbReference type="NCBI Taxonomy" id="370345"/>
    <lineage>
        <taxon>Eukaryota</taxon>
        <taxon>Metazoa</taxon>
        <taxon>Spiralia</taxon>
        <taxon>Lophotrochozoa</taxon>
        <taxon>Mollusca</taxon>
        <taxon>Gastropoda</taxon>
        <taxon>Caenogastropoda</taxon>
        <taxon>Sorbeoconcha</taxon>
        <taxon>Cerithioidea</taxon>
        <taxon>Batillariidae</taxon>
        <taxon>Batillaria</taxon>
    </lineage>
</organism>
<feature type="region of interest" description="Disordered" evidence="1">
    <location>
        <begin position="30"/>
        <end position="122"/>
    </location>
</feature>
<keyword evidence="3" id="KW-1185">Reference proteome</keyword>
<feature type="non-terminal residue" evidence="2">
    <location>
        <position position="1"/>
    </location>
</feature>